<sequence length="232" mass="26853">MDEGDVWGDAGGVFEEHSWLGGDTKLRVYRFLDEEYAIRSIQERRLKVSRLDDLNDPFEFQVALDRSSAESIAITETLKNLSDQWGVLCFSRGWGNPVIWSHYARKHYGIALGFEIPDDGPMTVTYANALPAPRFTRRDERTEIDTQSIQEILATKFAHWHYEQEVRAWYELESCTREGDYYFKTFSAELNLREVILGARCAVAEADERLRLLASSVTVRRAALSHDRYEMK</sequence>
<dbReference type="Proteomes" id="UP001595556">
    <property type="component" value="Unassembled WGS sequence"/>
</dbReference>
<comment type="caution">
    <text evidence="1">The sequence shown here is derived from an EMBL/GenBank/DDBJ whole genome shotgun (WGS) entry which is preliminary data.</text>
</comment>
<gene>
    <name evidence="1" type="ORF">ACFOEN_03890</name>
</gene>
<evidence type="ECO:0000313" key="2">
    <source>
        <dbReference type="Proteomes" id="UP001595556"/>
    </source>
</evidence>
<protein>
    <submittedName>
        <fullName evidence="1">DUF2971 domain-containing protein</fullName>
    </submittedName>
</protein>
<dbReference type="EMBL" id="JBHRTI010000003">
    <property type="protein sequence ID" value="MFC3146779.1"/>
    <property type="molecule type" value="Genomic_DNA"/>
</dbReference>
<name>A0ABV7GYM8_9BURK</name>
<keyword evidence="2" id="KW-1185">Reference proteome</keyword>
<proteinExistence type="predicted"/>
<accession>A0ABV7GYM8</accession>
<organism evidence="1 2">
    <name type="scientific">Piscinibacterium candidicorallinum</name>
    <dbReference type="NCBI Taxonomy" id="1793872"/>
    <lineage>
        <taxon>Bacteria</taxon>
        <taxon>Pseudomonadati</taxon>
        <taxon>Pseudomonadota</taxon>
        <taxon>Betaproteobacteria</taxon>
        <taxon>Burkholderiales</taxon>
        <taxon>Piscinibacterium</taxon>
    </lineage>
</organism>
<evidence type="ECO:0000313" key="1">
    <source>
        <dbReference type="EMBL" id="MFC3146779.1"/>
    </source>
</evidence>
<reference evidence="2" key="1">
    <citation type="journal article" date="2019" name="Int. J. Syst. Evol. Microbiol.">
        <title>The Global Catalogue of Microorganisms (GCM) 10K type strain sequencing project: providing services to taxonomists for standard genome sequencing and annotation.</title>
        <authorList>
            <consortium name="The Broad Institute Genomics Platform"/>
            <consortium name="The Broad Institute Genome Sequencing Center for Infectious Disease"/>
            <person name="Wu L."/>
            <person name="Ma J."/>
        </authorList>
    </citation>
    <scope>NUCLEOTIDE SEQUENCE [LARGE SCALE GENOMIC DNA]</scope>
    <source>
        <strain evidence="2">KCTC 52168</strain>
    </source>
</reference>